<dbReference type="OrthoDB" id="2016913at2759"/>
<comment type="cofactor">
    <cofactor evidence="1">
        <name>[4Fe-4S] cluster</name>
        <dbReference type="ChEBI" id="CHEBI:49883"/>
    </cofactor>
</comment>
<dbReference type="GO" id="GO:0005739">
    <property type="term" value="C:mitochondrion"/>
    <property type="evidence" value="ECO:0007669"/>
    <property type="project" value="TreeGrafter"/>
</dbReference>
<dbReference type="SUPFAM" id="SSF53732">
    <property type="entry name" value="Aconitase iron-sulfur domain"/>
    <property type="match status" value="1"/>
</dbReference>
<dbReference type="InterPro" id="IPR040520">
    <property type="entry name" value="Importin_rep_3"/>
</dbReference>
<dbReference type="InterPro" id="IPR011989">
    <property type="entry name" value="ARM-like"/>
</dbReference>
<gene>
    <name evidence="14" type="ORF">JVT61DRAFT_4831</name>
</gene>
<evidence type="ECO:0000259" key="13">
    <source>
        <dbReference type="Pfam" id="PF08389"/>
    </source>
</evidence>
<evidence type="ECO:0000313" key="15">
    <source>
        <dbReference type="Proteomes" id="UP000683000"/>
    </source>
</evidence>
<dbReference type="GO" id="GO:0051539">
    <property type="term" value="F:4 iron, 4 sulfur cluster binding"/>
    <property type="evidence" value="ECO:0007669"/>
    <property type="project" value="TreeGrafter"/>
</dbReference>
<dbReference type="PANTHER" id="PTHR43160:SF3">
    <property type="entry name" value="ACONITATE HYDRATASE, MITOCHONDRIAL"/>
    <property type="match status" value="1"/>
</dbReference>
<name>A0A8I3A8P4_9AGAM</name>
<dbReference type="PROSITE" id="PS01244">
    <property type="entry name" value="ACONITASE_2"/>
    <property type="match status" value="1"/>
</dbReference>
<dbReference type="InterPro" id="IPR013598">
    <property type="entry name" value="Exportin-1/Importin-b-like"/>
</dbReference>
<comment type="similarity">
    <text evidence="4">Belongs to the importin beta family.</text>
</comment>
<keyword evidence="9" id="KW-0411">Iron-sulfur</keyword>
<dbReference type="InterPro" id="IPR050926">
    <property type="entry name" value="Aconitase/IPM_isomerase"/>
</dbReference>
<evidence type="ECO:0000256" key="5">
    <source>
        <dbReference type="ARBA" id="ARBA00015940"/>
    </source>
</evidence>
<dbReference type="Pfam" id="PF08389">
    <property type="entry name" value="Xpo1"/>
    <property type="match status" value="1"/>
</dbReference>
<accession>A0A8I3A8P4</accession>
<dbReference type="CDD" id="cd01578">
    <property type="entry name" value="AcnA_Mitochon_Swivel"/>
    <property type="match status" value="1"/>
</dbReference>
<evidence type="ECO:0000256" key="7">
    <source>
        <dbReference type="ARBA" id="ARBA00022723"/>
    </source>
</evidence>
<feature type="domain" description="Aconitase/3-isopropylmalate dehydratase large subunit alpha/beta/alpha" evidence="11">
    <location>
        <begin position="1377"/>
        <end position="1489"/>
    </location>
</feature>
<evidence type="ECO:0000256" key="10">
    <source>
        <dbReference type="ARBA" id="ARBA00023242"/>
    </source>
</evidence>
<keyword evidence="6" id="KW-0813">Transport</keyword>
<dbReference type="GO" id="GO:0006099">
    <property type="term" value="P:tricarboxylic acid cycle"/>
    <property type="evidence" value="ECO:0007669"/>
    <property type="project" value="TreeGrafter"/>
</dbReference>
<evidence type="ECO:0000256" key="6">
    <source>
        <dbReference type="ARBA" id="ARBA00022448"/>
    </source>
</evidence>
<proteinExistence type="inferred from homology"/>
<evidence type="ECO:0000256" key="1">
    <source>
        <dbReference type="ARBA" id="ARBA00001966"/>
    </source>
</evidence>
<dbReference type="GO" id="GO:0005829">
    <property type="term" value="C:cytosol"/>
    <property type="evidence" value="ECO:0007669"/>
    <property type="project" value="TreeGrafter"/>
</dbReference>
<evidence type="ECO:0000256" key="2">
    <source>
        <dbReference type="ARBA" id="ARBA00004123"/>
    </source>
</evidence>
<keyword evidence="7" id="KW-0479">Metal-binding</keyword>
<dbReference type="Proteomes" id="UP000683000">
    <property type="component" value="Unassembled WGS sequence"/>
</dbReference>
<evidence type="ECO:0000256" key="8">
    <source>
        <dbReference type="ARBA" id="ARBA00023004"/>
    </source>
</evidence>
<dbReference type="PANTHER" id="PTHR43160">
    <property type="entry name" value="ACONITATE HYDRATASE B"/>
    <property type="match status" value="1"/>
</dbReference>
<comment type="subcellular location">
    <subcellularLocation>
        <location evidence="2">Nucleus</location>
    </subcellularLocation>
</comment>
<protein>
    <recommendedName>
        <fullName evidence="5">Aconitate hydratase, mitochondrial</fullName>
    </recommendedName>
</protein>
<dbReference type="Pfam" id="PF00694">
    <property type="entry name" value="Aconitase_C"/>
    <property type="match status" value="1"/>
</dbReference>
<keyword evidence="15" id="KW-1185">Reference proteome</keyword>
<dbReference type="FunFam" id="3.20.19.10:FF:000002">
    <property type="entry name" value="Aconitate hydratase, mitochondrial"/>
    <property type="match status" value="1"/>
</dbReference>
<dbReference type="SUPFAM" id="SSF52016">
    <property type="entry name" value="LeuD/IlvD-like"/>
    <property type="match status" value="1"/>
</dbReference>
<evidence type="ECO:0000256" key="4">
    <source>
        <dbReference type="ARBA" id="ARBA00007991"/>
    </source>
</evidence>
<evidence type="ECO:0000256" key="3">
    <source>
        <dbReference type="ARBA" id="ARBA00007185"/>
    </source>
</evidence>
<evidence type="ECO:0000313" key="14">
    <source>
        <dbReference type="EMBL" id="KAG6374178.1"/>
    </source>
</evidence>
<evidence type="ECO:0000259" key="11">
    <source>
        <dbReference type="Pfam" id="PF00330"/>
    </source>
</evidence>
<dbReference type="EMBL" id="JAGFBS010000019">
    <property type="protein sequence ID" value="KAG6374178.1"/>
    <property type="molecule type" value="Genomic_DNA"/>
</dbReference>
<feature type="domain" description="Exportin-1/Importin-beta-like" evidence="13">
    <location>
        <begin position="119"/>
        <end position="241"/>
    </location>
</feature>
<keyword evidence="8" id="KW-0408">Iron</keyword>
<dbReference type="InterPro" id="IPR000573">
    <property type="entry name" value="AconitaseA/IPMdHydase_ssu_swvl"/>
</dbReference>
<dbReference type="GO" id="GO:0005634">
    <property type="term" value="C:nucleus"/>
    <property type="evidence" value="ECO:0007669"/>
    <property type="project" value="UniProtKB-SubCell"/>
</dbReference>
<keyword evidence="10" id="KW-0539">Nucleus</keyword>
<reference evidence="14" key="1">
    <citation type="submission" date="2021-03" db="EMBL/GenBank/DDBJ databases">
        <title>Evolutionary innovations through gain and loss of genes in the ectomycorrhizal Boletales.</title>
        <authorList>
            <person name="Wu G."/>
            <person name="Miyauchi S."/>
            <person name="Morin E."/>
            <person name="Yang Z.-L."/>
            <person name="Xu J."/>
            <person name="Martin F.M."/>
        </authorList>
    </citation>
    <scope>NUCLEOTIDE SEQUENCE</scope>
    <source>
        <strain evidence="14">BR01</strain>
    </source>
</reference>
<comment type="caution">
    <text evidence="14">The sequence shown here is derived from an EMBL/GenBank/DDBJ whole genome shotgun (WGS) entry which is preliminary data.</text>
</comment>
<dbReference type="Gene3D" id="3.40.1060.10">
    <property type="entry name" value="Aconitase, Domain 2"/>
    <property type="match status" value="1"/>
</dbReference>
<dbReference type="SUPFAM" id="SSF48371">
    <property type="entry name" value="ARM repeat"/>
    <property type="match status" value="1"/>
</dbReference>
<dbReference type="FunFam" id="3.30.499.10:FF:000004">
    <property type="entry name" value="Aconitate hydratase, mitochondrial"/>
    <property type="match status" value="1"/>
</dbReference>
<dbReference type="InterPro" id="IPR001030">
    <property type="entry name" value="Acoase/IPM_deHydtase_lsu_aba"/>
</dbReference>
<dbReference type="InterPro" id="IPR018136">
    <property type="entry name" value="Aconitase_4Fe-4S_BS"/>
</dbReference>
<comment type="similarity">
    <text evidence="3">Belongs to the aconitase/IPM isomerase family.</text>
</comment>
<dbReference type="FunFam" id="3.40.1060.10:FF:000001">
    <property type="entry name" value="Aconitate hydratase, mitochondrial"/>
    <property type="match status" value="1"/>
</dbReference>
<dbReference type="Gene3D" id="3.20.19.10">
    <property type="entry name" value="Aconitase, domain 4"/>
    <property type="match status" value="1"/>
</dbReference>
<dbReference type="InterPro" id="IPR015932">
    <property type="entry name" value="Aconitase_dom2"/>
</dbReference>
<dbReference type="InterPro" id="IPR036008">
    <property type="entry name" value="Aconitase_4Fe-4S_dom"/>
</dbReference>
<dbReference type="InterPro" id="IPR015931">
    <property type="entry name" value="Acnase/IPM_dHydase_lsu_aba_1/3"/>
</dbReference>
<dbReference type="GO" id="GO:0046872">
    <property type="term" value="F:metal ion binding"/>
    <property type="evidence" value="ECO:0007669"/>
    <property type="project" value="UniProtKB-KW"/>
</dbReference>
<dbReference type="GO" id="GO:0003994">
    <property type="term" value="F:aconitate hydratase activity"/>
    <property type="evidence" value="ECO:0007669"/>
    <property type="project" value="TreeGrafter"/>
</dbReference>
<feature type="domain" description="Aconitase A/isopropylmalate dehydratase small subunit swivel" evidence="12">
    <location>
        <begin position="1569"/>
        <end position="1697"/>
    </location>
</feature>
<sequence>MANPSFLPTLPQSDVVQAAQLIQQAYNPASAGSSDAQRRLQQELFDIQKRYEAWGLVIPFLNYDDVNVQFFGAHTVQVKIARDWDTFPADNATSLRDLGTPTHIPLDRVRQGQNHPSKAITSLALKIAPGSPSTWPDWIVSTVEFLSSQGTPTEILLDFLSIVAEEVETADLIGMSRMQMHQTLLDAAPLVVRAVVTIITQPRDQMRGRELDSALKCLQAWMSVLRGNDVTPLIPMLISLLMPPSPDADIDPEVFSPASDALQEIMTRSSLAGGAGVMSLTLPLLVWIDTWGPRILQSSTSSGEASELSRSLCKLIVTLGDHSNTYFATNITLQQPVTGSPHTRSQLVQSFLRLLLCYTGLPGYFGVDEEESEMTLGFWYLFQESLWSVEYDEGDEGDDESGSVPPPDVEESNRLALVNAVYVELVKILRSKVAWPPQNVLSRWPKGGLLMNCSYRRDVGDTLINAYYILRNDMMGYYLNDIQERLANRPESNGWEEIEATLHCIMSIQEAIPLEDNQHLARLFGPDVLGRLPATGQDRIRRTALSLTGEPCFETYASWFTTQSITSTPTLSPSLLMNAISYVVSALSEPSLCLPAANALRDLCDANRAALAPHIGAFAELHAGLTGIPDTEKSKVLQSIASVIQALPPEEGIPPVLAIVSPVVEKLEQALRSSSQLPEEARAVAIVQLQTLSGVVKGLTRTVDSLLIIDETPAELAEADRLRQAREDYRMVKLRESLFAAVGSAFELWSTDASVSDALSEFLRSITSLPSDITLLSLPPGPLLGLICIASQRQLTAVWLSLANMLIIQLDPPMTFANSTLKTPPNVEGMSVVSNALPILLQTSLSMLGQPGAMESNPDIVQAFFSCLDSVAKHFLAVFYNLPPGALDALIQCAVRSLSLQERYSLVATCTFLETLIRRTAGSDDFGKAGTLLFQMHGRPILRAVLTGFAGVAPRSATQNLIELLSTIASKYLCETREWMDEILFTDDFVQSKATPEAKRAFVRVIGTRSPKRLREAAQQFTLIARGLEGTSFGMATVAPRIGDTKVPMSLLEKGVYINYQRIEDNLAIVRDRLRRPLTLSEKIVYGHLDDPHHQDLTRGVSYLKLRPDRVACQDATAQMALLQFMSAGMETAAVPTTVHCDHLIEAQVGGTKDLARAIDINKEVYDFLATATAKYGLGFWKPGSGIIHQIILENYAFPGGLMIGTDSHTPNAGGLGMVACGVGGADAVDVMADIPWELKCPKVIGVNLTGKIAGWTTPKDVILKVAGILTVKGGTGAIVEYRGPGVESLSCTGMATICNMGAEIGATTSLFPFNNRMVDYLNATKRSEISQYAQRFSHNLKADEAPSMTRSLKLTCLSLSLTSTVPLLLILLPLSPNMSRSASIAKEASAHGLQVKSMFTITPGSEQIRATIERDGQMGAFEGVGGLVLANACGPCIGQWDRKDVKKGEVNSIITSYNRNFTGRNDANPATHAFVASPDIVTAMAFAGDLTFNPVTDTLTGIDGKPFKFSDPSGNELPPRGYDPGQDTFQPPPEDRAAVAVAVNPASERLQLLQPFKPWDGKTPTDLPVLIKVKGKCTTDHISAGGPWLKYRGHLQNISQNCLIGAINAENGEANKVKNSITGEYDGVPQTAAYYRDHDIKWVVIGDHNYGEGSSREHAALEPRYLGGLAIIVRSFARIHETNLKKQGMLALTFANPEDYDKLQPRDKVDIVGLESFAPSKNLTLVAKHIDGTKDEISLAHSFNKGQIEWFKAGSALNLMAAKAKQ</sequence>
<dbReference type="InterPro" id="IPR015928">
    <property type="entry name" value="Aconitase/3IPM_dehydase_swvl"/>
</dbReference>
<dbReference type="PRINTS" id="PR00415">
    <property type="entry name" value="ACONITASE"/>
</dbReference>
<dbReference type="Gene3D" id="3.30.499.10">
    <property type="entry name" value="Aconitase, domain 3"/>
    <property type="match status" value="2"/>
</dbReference>
<organism evidence="14 15">
    <name type="scientific">Boletus reticuloceps</name>
    <dbReference type="NCBI Taxonomy" id="495285"/>
    <lineage>
        <taxon>Eukaryota</taxon>
        <taxon>Fungi</taxon>
        <taxon>Dikarya</taxon>
        <taxon>Basidiomycota</taxon>
        <taxon>Agaricomycotina</taxon>
        <taxon>Agaricomycetes</taxon>
        <taxon>Agaricomycetidae</taxon>
        <taxon>Boletales</taxon>
        <taxon>Boletineae</taxon>
        <taxon>Boletaceae</taxon>
        <taxon>Boletoideae</taxon>
        <taxon>Boletus</taxon>
    </lineage>
</organism>
<dbReference type="Pfam" id="PF18806">
    <property type="entry name" value="Importin_rep_3"/>
    <property type="match status" value="1"/>
</dbReference>
<dbReference type="Gene3D" id="1.25.10.10">
    <property type="entry name" value="Leucine-rich Repeat Variant"/>
    <property type="match status" value="1"/>
</dbReference>
<dbReference type="InterPro" id="IPR016024">
    <property type="entry name" value="ARM-type_fold"/>
</dbReference>
<evidence type="ECO:0000259" key="12">
    <source>
        <dbReference type="Pfam" id="PF00694"/>
    </source>
</evidence>
<evidence type="ECO:0000256" key="9">
    <source>
        <dbReference type="ARBA" id="ARBA00023014"/>
    </source>
</evidence>
<feature type="domain" description="Aconitase/3-isopropylmalate dehydratase large subunit alpha/beta/alpha" evidence="11">
    <location>
        <begin position="1082"/>
        <end position="1361"/>
    </location>
</feature>
<dbReference type="Pfam" id="PF00330">
    <property type="entry name" value="Aconitase"/>
    <property type="match status" value="2"/>
</dbReference>